<organism evidence="1 2">
    <name type="scientific">Corynebacterium humireducens NBRC 106098 = DSM 45392</name>
    <dbReference type="NCBI Taxonomy" id="1223515"/>
    <lineage>
        <taxon>Bacteria</taxon>
        <taxon>Bacillati</taxon>
        <taxon>Actinomycetota</taxon>
        <taxon>Actinomycetes</taxon>
        <taxon>Mycobacteriales</taxon>
        <taxon>Corynebacteriaceae</taxon>
        <taxon>Corynebacterium</taxon>
    </lineage>
</organism>
<dbReference type="AlphaFoldDB" id="A0A0B5D1L8"/>
<proteinExistence type="predicted"/>
<gene>
    <name evidence="1" type="ORF">B842_03390</name>
</gene>
<dbReference type="HOGENOM" id="CLU_1746548_0_0_11"/>
<name>A0A0B5D1L8_9CORY</name>
<evidence type="ECO:0000313" key="1">
    <source>
        <dbReference type="EMBL" id="AJE32531.1"/>
    </source>
</evidence>
<reference evidence="1 2" key="1">
    <citation type="submission" date="2013-04" db="EMBL/GenBank/DDBJ databases">
        <title>Complete genome sequence of Corynebacterium humireducens DSM 45392(T), isolated from a wastewater-fed microbial fuel cell.</title>
        <authorList>
            <person name="Ruckert C."/>
            <person name="Albersmeier A."/>
            <person name="Kalinowski J."/>
        </authorList>
    </citation>
    <scope>NUCLEOTIDE SEQUENCE [LARGE SCALE GENOMIC DNA]</scope>
    <source>
        <strain evidence="2">MFC-5</strain>
    </source>
</reference>
<dbReference type="EMBL" id="CP005286">
    <property type="protein sequence ID" value="AJE32531.1"/>
    <property type="molecule type" value="Genomic_DNA"/>
</dbReference>
<dbReference type="STRING" id="1223515.B842_03390"/>
<dbReference type="KEGG" id="chm:B842_03390"/>
<dbReference type="Proteomes" id="UP000031524">
    <property type="component" value="Chromosome"/>
</dbReference>
<keyword evidence="2" id="KW-1185">Reference proteome</keyword>
<protein>
    <submittedName>
        <fullName evidence="1">Gp2 protein</fullName>
    </submittedName>
</protein>
<evidence type="ECO:0000313" key="2">
    <source>
        <dbReference type="Proteomes" id="UP000031524"/>
    </source>
</evidence>
<sequence>MLCHPEPHPVVSYALQIVKSPITYAAQEDRPTDPLAALRQVDGIAVPDQTDPPFRIHPWRAKGDKVARAAGTRQASATGRLRMVGSHPELEEQATRWLPGQDSPDRMDALVNGFERCMQLVGSQSEIATPGQVATPSTGLGAFWASPIG</sequence>
<accession>A0A0B5D1L8</accession>